<proteinExistence type="predicted"/>
<dbReference type="AlphaFoldDB" id="A0A075FY23"/>
<dbReference type="EMBL" id="KF900487">
    <property type="protein sequence ID" value="AIE96715.1"/>
    <property type="molecule type" value="Genomic_DNA"/>
</dbReference>
<protein>
    <submittedName>
        <fullName evidence="1">Phosphoheptose isomerase</fullName>
    </submittedName>
</protein>
<sequence length="168" mass="18964">MNDSESGNLLPKSGMHERGIMDGLVPLASVDLVDKTDESGKHISPAVPEGVKNYLIDIDGTVGEDIPNEEAHRMATAEAYPDAIETINGWHGEGHQICFFTARTEEHREVTEAWLDEKGFRYHTLLMGKPRGGNYHWIDNHVVRATRYSSRFTDLVKRNVEIEVFDDE</sequence>
<dbReference type="SUPFAM" id="SSF56784">
    <property type="entry name" value="HAD-like"/>
    <property type="match status" value="1"/>
</dbReference>
<reference evidence="1" key="1">
    <citation type="journal article" date="2014" name="Genome Biol. Evol.">
        <title>Pangenome evidence for extensive interdomain horizontal transfer affecting lineage core and shell genes in uncultured planktonic thaumarchaeota and euryarchaeota.</title>
        <authorList>
            <person name="Deschamps P."/>
            <person name="Zivanovic Y."/>
            <person name="Moreira D."/>
            <person name="Rodriguez-Valera F."/>
            <person name="Lopez-Garcia P."/>
        </authorList>
    </citation>
    <scope>NUCLEOTIDE SEQUENCE</scope>
</reference>
<dbReference type="Pfam" id="PF24694">
    <property type="entry name" value="LNS2_PITM1-3"/>
    <property type="match status" value="1"/>
</dbReference>
<dbReference type="Gene3D" id="3.40.50.1000">
    <property type="entry name" value="HAD superfamily/HAD-like"/>
    <property type="match status" value="1"/>
</dbReference>
<dbReference type="GO" id="GO:0016853">
    <property type="term" value="F:isomerase activity"/>
    <property type="evidence" value="ECO:0007669"/>
    <property type="project" value="UniProtKB-KW"/>
</dbReference>
<accession>A0A075FY23</accession>
<keyword evidence="1" id="KW-0413">Isomerase</keyword>
<name>A0A075FY23_9EURY</name>
<evidence type="ECO:0000313" key="1">
    <source>
        <dbReference type="EMBL" id="AIE96715.1"/>
    </source>
</evidence>
<dbReference type="InterPro" id="IPR023214">
    <property type="entry name" value="HAD_sf"/>
</dbReference>
<organism evidence="1">
    <name type="scientific">uncultured marine group II/III euryarchaeote AD1000_87_A06</name>
    <dbReference type="NCBI Taxonomy" id="1457817"/>
    <lineage>
        <taxon>Archaea</taxon>
        <taxon>Methanobacteriati</taxon>
        <taxon>Methanobacteriota</taxon>
        <taxon>environmental samples</taxon>
    </lineage>
</organism>
<dbReference type="InterPro" id="IPR036412">
    <property type="entry name" value="HAD-like_sf"/>
</dbReference>